<dbReference type="Proteomes" id="UP000432715">
    <property type="component" value="Unassembled WGS sequence"/>
</dbReference>
<evidence type="ECO:0000313" key="2">
    <source>
        <dbReference type="EMBL" id="KAB3531875.1"/>
    </source>
</evidence>
<sequence length="74" mass="8648">MDFADVFLLVVFGVPVYGLLIWSYFEPEESYLLSRRWMFEEEPQLSQEAISFQKKSSLVAIIVLTLFIIITVLK</sequence>
<reference evidence="2 3" key="1">
    <citation type="submission" date="2019-10" db="EMBL/GenBank/DDBJ databases">
        <title>Alkaliphilus serpentinus sp. nov. and Alkaliphilus pronyensis sp. nov., two novel anaerobic alkaliphilic species isolated from the serpentinized-hosted hydrothermal field of the Prony Bay (New Caledonia).</title>
        <authorList>
            <person name="Postec A."/>
        </authorList>
    </citation>
    <scope>NUCLEOTIDE SEQUENCE [LARGE SCALE GENOMIC DNA]</scope>
    <source>
        <strain evidence="2 3">LacV</strain>
    </source>
</reference>
<evidence type="ECO:0000256" key="1">
    <source>
        <dbReference type="SAM" id="Phobius"/>
    </source>
</evidence>
<evidence type="ECO:0008006" key="4">
    <source>
        <dbReference type="Google" id="ProtNLM"/>
    </source>
</evidence>
<keyword evidence="3" id="KW-1185">Reference proteome</keyword>
<evidence type="ECO:0000313" key="3">
    <source>
        <dbReference type="Proteomes" id="UP000432715"/>
    </source>
</evidence>
<dbReference type="EMBL" id="WBZC01000054">
    <property type="protein sequence ID" value="KAB3531875.1"/>
    <property type="molecule type" value="Genomic_DNA"/>
</dbReference>
<gene>
    <name evidence="2" type="ORF">F8154_12440</name>
</gene>
<accession>A0A6I0F8C3</accession>
<dbReference type="OrthoDB" id="2638588at2"/>
<proteinExistence type="predicted"/>
<protein>
    <recommendedName>
        <fullName evidence="4">Selenocysteine lyase</fullName>
    </recommendedName>
</protein>
<feature type="transmembrane region" description="Helical" evidence="1">
    <location>
        <begin position="56"/>
        <end position="73"/>
    </location>
</feature>
<comment type="caution">
    <text evidence="2">The sequence shown here is derived from an EMBL/GenBank/DDBJ whole genome shotgun (WGS) entry which is preliminary data.</text>
</comment>
<keyword evidence="1" id="KW-0472">Membrane</keyword>
<feature type="transmembrane region" description="Helical" evidence="1">
    <location>
        <begin position="6"/>
        <end position="25"/>
    </location>
</feature>
<keyword evidence="1" id="KW-0812">Transmembrane</keyword>
<dbReference type="RefSeq" id="WP_151861945.1">
    <property type="nucleotide sequence ID" value="NZ_WBZC01000054.1"/>
</dbReference>
<keyword evidence="1" id="KW-1133">Transmembrane helix</keyword>
<organism evidence="2 3">
    <name type="scientific">Alkaliphilus pronyensis</name>
    <dbReference type="NCBI Taxonomy" id="1482732"/>
    <lineage>
        <taxon>Bacteria</taxon>
        <taxon>Bacillati</taxon>
        <taxon>Bacillota</taxon>
        <taxon>Clostridia</taxon>
        <taxon>Peptostreptococcales</taxon>
        <taxon>Natronincolaceae</taxon>
        <taxon>Alkaliphilus</taxon>
    </lineage>
</organism>
<dbReference type="AlphaFoldDB" id="A0A6I0F8C3"/>
<name>A0A6I0F8C3_9FIRM</name>